<proteinExistence type="predicted"/>
<gene>
    <name evidence="2" type="ORF">ACEN34_01440</name>
</gene>
<feature type="transmembrane region" description="Helical" evidence="1">
    <location>
        <begin position="6"/>
        <end position="27"/>
    </location>
</feature>
<dbReference type="RefSeq" id="WP_407136778.1">
    <property type="nucleotide sequence ID" value="NZ_JBGQPK010000003.1"/>
</dbReference>
<accession>A0ABW8UBQ2</accession>
<evidence type="ECO:0000256" key="1">
    <source>
        <dbReference type="SAM" id="Phobius"/>
    </source>
</evidence>
<dbReference type="EMBL" id="JBGQPK010000003">
    <property type="protein sequence ID" value="MFL2028272.1"/>
    <property type="molecule type" value="Genomic_DNA"/>
</dbReference>
<name>A0ABW8UBQ2_9LACO</name>
<feature type="transmembrane region" description="Helical" evidence="1">
    <location>
        <begin position="39"/>
        <end position="62"/>
    </location>
</feature>
<organism evidence="2 3">
    <name type="scientific">Loigolactobacillus zhaoyuanensis</name>
    <dbReference type="NCBI Taxonomy" id="2486017"/>
    <lineage>
        <taxon>Bacteria</taxon>
        <taxon>Bacillati</taxon>
        <taxon>Bacillota</taxon>
        <taxon>Bacilli</taxon>
        <taxon>Lactobacillales</taxon>
        <taxon>Lactobacillaceae</taxon>
        <taxon>Loigolactobacillus</taxon>
    </lineage>
</organism>
<feature type="transmembrane region" description="Helical" evidence="1">
    <location>
        <begin position="137"/>
        <end position="160"/>
    </location>
</feature>
<evidence type="ECO:0000313" key="3">
    <source>
        <dbReference type="Proteomes" id="UP001625389"/>
    </source>
</evidence>
<sequence length="202" mass="22003">MGQLILSGATAYISTSIDYLIILMLIFSRTKTCNQQLSVYIGDLLGTGILVLSALILATMLHFIPAEWVLGLLGLIPVIMGLKLLISGEDDNDDVVHETLAKRRGLVLNVALITIATCGADNIGIYVPFFVTLSNAALIVVLITFLVMLTLFCFVGYLLVKVPVVAALLEKYGRWITATVYILIGLYIMLESGTFTKLFTLL</sequence>
<dbReference type="NCBIfam" id="TIGR00779">
    <property type="entry name" value="cad"/>
    <property type="match status" value="1"/>
</dbReference>
<feature type="transmembrane region" description="Helical" evidence="1">
    <location>
        <begin position="68"/>
        <end position="86"/>
    </location>
</feature>
<keyword evidence="3" id="KW-1185">Reference proteome</keyword>
<dbReference type="Proteomes" id="UP001625389">
    <property type="component" value="Unassembled WGS sequence"/>
</dbReference>
<keyword evidence="1" id="KW-0812">Transmembrane</keyword>
<feature type="transmembrane region" description="Helical" evidence="1">
    <location>
        <begin position="106"/>
        <end position="131"/>
    </location>
</feature>
<dbReference type="InterPro" id="IPR004676">
    <property type="entry name" value="Cd-R_transporter"/>
</dbReference>
<protein>
    <submittedName>
        <fullName evidence="2">CadD family cadmium resistance transporter</fullName>
    </submittedName>
</protein>
<reference evidence="2 3" key="1">
    <citation type="submission" date="2024-08" db="EMBL/GenBank/DDBJ databases">
        <authorList>
            <person name="Arias E."/>
        </authorList>
    </citation>
    <scope>NUCLEOTIDE SEQUENCE [LARGE SCALE GENOMIC DNA]</scope>
    <source>
        <strain evidence="2 3">FAM 25317</strain>
    </source>
</reference>
<evidence type="ECO:0000313" key="2">
    <source>
        <dbReference type="EMBL" id="MFL2028272.1"/>
    </source>
</evidence>
<feature type="transmembrane region" description="Helical" evidence="1">
    <location>
        <begin position="172"/>
        <end position="190"/>
    </location>
</feature>
<comment type="caution">
    <text evidence="2">The sequence shown here is derived from an EMBL/GenBank/DDBJ whole genome shotgun (WGS) entry which is preliminary data.</text>
</comment>
<keyword evidence="1" id="KW-1133">Transmembrane helix</keyword>
<dbReference type="Pfam" id="PF03596">
    <property type="entry name" value="Cad"/>
    <property type="match status" value="1"/>
</dbReference>
<keyword evidence="1" id="KW-0472">Membrane</keyword>